<evidence type="ECO:0000313" key="3">
    <source>
        <dbReference type="Proteomes" id="UP000236291"/>
    </source>
</evidence>
<dbReference type="ExpressionAtlas" id="A0A2K3JRE8">
    <property type="expression patterns" value="baseline"/>
</dbReference>
<feature type="coiled-coil region" evidence="1">
    <location>
        <begin position="74"/>
        <end position="167"/>
    </location>
</feature>
<evidence type="ECO:0000256" key="1">
    <source>
        <dbReference type="SAM" id="Coils"/>
    </source>
</evidence>
<keyword evidence="1" id="KW-0175">Coiled coil</keyword>
<organism evidence="2 3">
    <name type="scientific">Trifolium pratense</name>
    <name type="common">Red clover</name>
    <dbReference type="NCBI Taxonomy" id="57577"/>
    <lineage>
        <taxon>Eukaryota</taxon>
        <taxon>Viridiplantae</taxon>
        <taxon>Streptophyta</taxon>
        <taxon>Embryophyta</taxon>
        <taxon>Tracheophyta</taxon>
        <taxon>Spermatophyta</taxon>
        <taxon>Magnoliopsida</taxon>
        <taxon>eudicotyledons</taxon>
        <taxon>Gunneridae</taxon>
        <taxon>Pentapetalae</taxon>
        <taxon>rosids</taxon>
        <taxon>fabids</taxon>
        <taxon>Fabales</taxon>
        <taxon>Fabaceae</taxon>
        <taxon>Papilionoideae</taxon>
        <taxon>50 kb inversion clade</taxon>
        <taxon>NPAAA clade</taxon>
        <taxon>Hologalegina</taxon>
        <taxon>IRL clade</taxon>
        <taxon>Trifolieae</taxon>
        <taxon>Trifolium</taxon>
    </lineage>
</organism>
<name>A0A2K3JRE8_TRIPR</name>
<reference evidence="2 3" key="1">
    <citation type="journal article" date="2014" name="Am. J. Bot.">
        <title>Genome assembly and annotation for red clover (Trifolium pratense; Fabaceae).</title>
        <authorList>
            <person name="Istvanek J."/>
            <person name="Jaros M."/>
            <person name="Krenek A."/>
            <person name="Repkova J."/>
        </authorList>
    </citation>
    <scope>NUCLEOTIDE SEQUENCE [LARGE SCALE GENOMIC DNA]</scope>
    <source>
        <strain evidence="3">cv. Tatra</strain>
        <tissue evidence="2">Young leaves</tissue>
    </source>
</reference>
<dbReference type="AlphaFoldDB" id="A0A2K3JRE8"/>
<accession>A0A2K3JRE8</accession>
<reference evidence="2 3" key="2">
    <citation type="journal article" date="2017" name="Front. Plant Sci.">
        <title>Gene Classification and Mining of Molecular Markers Useful in Red Clover (Trifolium pratense) Breeding.</title>
        <authorList>
            <person name="Istvanek J."/>
            <person name="Dluhosova J."/>
            <person name="Dluhos P."/>
            <person name="Patkova L."/>
            <person name="Nedelnik J."/>
            <person name="Repkova J."/>
        </authorList>
    </citation>
    <scope>NUCLEOTIDE SEQUENCE [LARGE SCALE GENOMIC DNA]</scope>
    <source>
        <strain evidence="3">cv. Tatra</strain>
        <tissue evidence="2">Young leaves</tissue>
    </source>
</reference>
<evidence type="ECO:0000313" key="2">
    <source>
        <dbReference type="EMBL" id="PNX56596.1"/>
    </source>
</evidence>
<dbReference type="Proteomes" id="UP000236291">
    <property type="component" value="Unassembled WGS sequence"/>
</dbReference>
<proteinExistence type="predicted"/>
<sequence length="178" mass="21103">MSTFTSGVDDDLPFIPRAKRSIGVIKKVNKRHFDNSISFHTSFKRSKYTPVGRPCSMSMKQDIKRELGLVEKWIEECERKRSKEEQKLQSLERDIKECSKQLRNKKKQASAVKRVDQYYKKMQRKIKECVKDLEEKEAQVCLIDNLIEKHMNEIRENNVQLRKVTKNNGQKEEELKTL</sequence>
<comment type="caution">
    <text evidence="2">The sequence shown here is derived from an EMBL/GenBank/DDBJ whole genome shotgun (WGS) entry which is preliminary data.</text>
</comment>
<dbReference type="EMBL" id="ASHM01074869">
    <property type="protein sequence ID" value="PNX56596.1"/>
    <property type="molecule type" value="Genomic_DNA"/>
</dbReference>
<protein>
    <submittedName>
        <fullName evidence="2">Frigida-LIKE protein</fullName>
    </submittedName>
</protein>
<gene>
    <name evidence="2" type="ORF">L195_g049961</name>
</gene>